<evidence type="ECO:0000313" key="1">
    <source>
        <dbReference type="EMBL" id="AFD05973.1"/>
    </source>
</evidence>
<sequence>MSVTVKIWVKPHVKKFVEHQCGNLVVVSTKNYVTAMLLSMLRHYPKVSMVHKKEEPPAGYPAFLSVVIPTWYLRNFGQHITPENMVLFNDAMDEQIKHEMMIHVCGAKGCTYTDSIQLFRELYRFDKDLSFDNLKKYHQRHEHRYKRLIIS</sequence>
<accession>H8KPS5</accession>
<dbReference type="AlphaFoldDB" id="H8KPS5"/>
<dbReference type="HOGENOM" id="CLU_1730186_0_0_10"/>
<proteinExistence type="predicted"/>
<dbReference type="OrthoDB" id="798440at2"/>
<gene>
    <name evidence="1" type="ordered locus">Solca_0858</name>
</gene>
<dbReference type="EMBL" id="CP003349">
    <property type="protein sequence ID" value="AFD05973.1"/>
    <property type="molecule type" value="Genomic_DNA"/>
</dbReference>
<dbReference type="Proteomes" id="UP000007590">
    <property type="component" value="Chromosome"/>
</dbReference>
<keyword evidence="2" id="KW-1185">Reference proteome</keyword>
<evidence type="ECO:0000313" key="2">
    <source>
        <dbReference type="Proteomes" id="UP000007590"/>
    </source>
</evidence>
<reference evidence="1" key="1">
    <citation type="submission" date="2012-02" db="EMBL/GenBank/DDBJ databases">
        <title>The complete genome of Solitalea canadensis DSM 3403.</title>
        <authorList>
            <consortium name="US DOE Joint Genome Institute (JGI-PGF)"/>
            <person name="Lucas S."/>
            <person name="Copeland A."/>
            <person name="Lapidus A."/>
            <person name="Glavina del Rio T."/>
            <person name="Dalin E."/>
            <person name="Tice H."/>
            <person name="Bruce D."/>
            <person name="Goodwin L."/>
            <person name="Pitluck S."/>
            <person name="Peters L."/>
            <person name="Ovchinnikova G."/>
            <person name="Lu M."/>
            <person name="Kyrpides N."/>
            <person name="Mavromatis K."/>
            <person name="Ivanova N."/>
            <person name="Brettin T."/>
            <person name="Detter J.C."/>
            <person name="Han C."/>
            <person name="Larimer F."/>
            <person name="Land M."/>
            <person name="Hauser L."/>
            <person name="Markowitz V."/>
            <person name="Cheng J.-F."/>
            <person name="Hugenholtz P."/>
            <person name="Woyke T."/>
            <person name="Wu D."/>
            <person name="Spring S."/>
            <person name="Schroeder M."/>
            <person name="Kopitz M."/>
            <person name="Brambilla E."/>
            <person name="Klenk H.-P."/>
            <person name="Eisen J.A."/>
        </authorList>
    </citation>
    <scope>NUCLEOTIDE SEQUENCE</scope>
    <source>
        <strain evidence="1">DSM 3403</strain>
    </source>
</reference>
<dbReference type="KEGG" id="scn:Solca_0858"/>
<name>H8KPS5_SOLCM</name>
<protein>
    <submittedName>
        <fullName evidence="1">Uncharacterized protein</fullName>
    </submittedName>
</protein>
<organism evidence="1 2">
    <name type="scientific">Solitalea canadensis (strain ATCC 29591 / DSM 3403 / JCM 21819 / LMG 8368 / NBRC 15130 / NCIMB 12057 / USAM 9D)</name>
    <name type="common">Flexibacter canadensis</name>
    <dbReference type="NCBI Taxonomy" id="929556"/>
    <lineage>
        <taxon>Bacteria</taxon>
        <taxon>Pseudomonadati</taxon>
        <taxon>Bacteroidota</taxon>
        <taxon>Sphingobacteriia</taxon>
        <taxon>Sphingobacteriales</taxon>
        <taxon>Sphingobacteriaceae</taxon>
        <taxon>Solitalea</taxon>
    </lineage>
</organism>
<dbReference type="RefSeq" id="WP_014679201.1">
    <property type="nucleotide sequence ID" value="NC_017770.1"/>
</dbReference>